<dbReference type="InterPro" id="IPR002347">
    <property type="entry name" value="SDR_fam"/>
</dbReference>
<dbReference type="NCBIfam" id="NF005559">
    <property type="entry name" value="PRK07231.1"/>
    <property type="match status" value="1"/>
</dbReference>
<reference evidence="4" key="1">
    <citation type="journal article" date="2019" name="Int. J. Syst. Evol. Microbiol.">
        <title>The Global Catalogue of Microorganisms (GCM) 10K type strain sequencing project: providing services to taxonomists for standard genome sequencing and annotation.</title>
        <authorList>
            <consortium name="The Broad Institute Genomics Platform"/>
            <consortium name="The Broad Institute Genome Sequencing Center for Infectious Disease"/>
            <person name="Wu L."/>
            <person name="Ma J."/>
        </authorList>
    </citation>
    <scope>NUCLEOTIDE SEQUENCE [LARGE SCALE GENOMIC DNA]</scope>
    <source>
        <strain evidence="4">KCTC 13193</strain>
    </source>
</reference>
<dbReference type="SUPFAM" id="SSF51735">
    <property type="entry name" value="NAD(P)-binding Rossmann-fold domains"/>
    <property type="match status" value="1"/>
</dbReference>
<comment type="similarity">
    <text evidence="1">Belongs to the short-chain dehydrogenases/reductases (SDR) family.</text>
</comment>
<keyword evidence="2 3" id="KW-0560">Oxidoreductase</keyword>
<dbReference type="GO" id="GO:0047936">
    <property type="term" value="F:glucose 1-dehydrogenase [NAD(P)+] activity"/>
    <property type="evidence" value="ECO:0007669"/>
    <property type="project" value="UniProtKB-EC"/>
</dbReference>
<dbReference type="RefSeq" id="WP_390301536.1">
    <property type="nucleotide sequence ID" value="NZ_JBHRRZ010000001.1"/>
</dbReference>
<dbReference type="EC" id="1.1.1.47" evidence="3"/>
<name>A0ABV7A1D6_9BACI</name>
<evidence type="ECO:0000256" key="1">
    <source>
        <dbReference type="ARBA" id="ARBA00006484"/>
    </source>
</evidence>
<accession>A0ABV7A1D6</accession>
<comment type="caution">
    <text evidence="3">The sequence shown here is derived from an EMBL/GenBank/DDBJ whole genome shotgun (WGS) entry which is preliminary data.</text>
</comment>
<evidence type="ECO:0000313" key="3">
    <source>
        <dbReference type="EMBL" id="MFC2946821.1"/>
    </source>
</evidence>
<keyword evidence="4" id="KW-1185">Reference proteome</keyword>
<dbReference type="PANTHER" id="PTHR42760">
    <property type="entry name" value="SHORT-CHAIN DEHYDROGENASES/REDUCTASES FAMILY MEMBER"/>
    <property type="match status" value="1"/>
</dbReference>
<proteinExistence type="inferred from homology"/>
<dbReference type="Proteomes" id="UP001595387">
    <property type="component" value="Unassembled WGS sequence"/>
</dbReference>
<dbReference type="EMBL" id="JBHRRZ010000001">
    <property type="protein sequence ID" value="MFC2946821.1"/>
    <property type="molecule type" value="Genomic_DNA"/>
</dbReference>
<evidence type="ECO:0000256" key="2">
    <source>
        <dbReference type="ARBA" id="ARBA00023002"/>
    </source>
</evidence>
<evidence type="ECO:0000313" key="4">
    <source>
        <dbReference type="Proteomes" id="UP001595387"/>
    </source>
</evidence>
<sequence>MNRLSEKVVIITGAASGMGETHANLFVKEGAKVVLTDINEEQGRRVAEKLGENALFVKHDVADKEDWNVVVEKAEKAFGPITGLVNNAGIVGSNDTPLEDLEDEDFYKVVAINQYSVFKGMQTVVKSMKKNNGGSIVNISSTAGLVGSVNVAPYVTTKFAVTGITKAAALEFADYNIRVNSVHPGGINTNIEVFDAVKKATPLGRIAEPEEVSYLVLYLISDESTFSTGSEFIVDGGFTAQ</sequence>
<dbReference type="PRINTS" id="PR00081">
    <property type="entry name" value="GDHRDH"/>
</dbReference>
<dbReference type="InterPro" id="IPR020904">
    <property type="entry name" value="Sc_DH/Rdtase_CS"/>
</dbReference>
<gene>
    <name evidence="3" type="ORF">ACFODW_00375</name>
</gene>
<dbReference type="Pfam" id="PF13561">
    <property type="entry name" value="adh_short_C2"/>
    <property type="match status" value="1"/>
</dbReference>
<dbReference type="PROSITE" id="PS00061">
    <property type="entry name" value="ADH_SHORT"/>
    <property type="match status" value="1"/>
</dbReference>
<dbReference type="Gene3D" id="3.40.50.720">
    <property type="entry name" value="NAD(P)-binding Rossmann-like Domain"/>
    <property type="match status" value="1"/>
</dbReference>
<dbReference type="InterPro" id="IPR036291">
    <property type="entry name" value="NAD(P)-bd_dom_sf"/>
</dbReference>
<protein>
    <submittedName>
        <fullName evidence="3">Glucose 1-dehydrogenase</fullName>
        <ecNumber evidence="3">1.1.1.47</ecNumber>
    </submittedName>
</protein>
<dbReference type="PANTHER" id="PTHR42760:SF133">
    <property type="entry name" value="3-OXOACYL-[ACYL-CARRIER-PROTEIN] REDUCTASE"/>
    <property type="match status" value="1"/>
</dbReference>
<organism evidence="3 4">
    <name type="scientific">Virgibacillus sediminis</name>
    <dbReference type="NCBI Taxonomy" id="202260"/>
    <lineage>
        <taxon>Bacteria</taxon>
        <taxon>Bacillati</taxon>
        <taxon>Bacillota</taxon>
        <taxon>Bacilli</taxon>
        <taxon>Bacillales</taxon>
        <taxon>Bacillaceae</taxon>
        <taxon>Virgibacillus</taxon>
    </lineage>
</organism>
<dbReference type="PRINTS" id="PR00080">
    <property type="entry name" value="SDRFAMILY"/>
</dbReference>